<dbReference type="Proteomes" id="UP000541535">
    <property type="component" value="Unassembled WGS sequence"/>
</dbReference>
<evidence type="ECO:0000313" key="3">
    <source>
        <dbReference type="Proteomes" id="UP000541535"/>
    </source>
</evidence>
<dbReference type="RefSeq" id="WP_183443153.1">
    <property type="nucleotide sequence ID" value="NZ_JACHXD010000016.1"/>
</dbReference>
<evidence type="ECO:0000313" key="2">
    <source>
        <dbReference type="EMBL" id="MBB3121440.1"/>
    </source>
</evidence>
<name>A0A7W5BFQ4_9BURK</name>
<dbReference type="PANTHER" id="PTHR39339">
    <property type="entry name" value="SLR1444 PROTEIN"/>
    <property type="match status" value="1"/>
</dbReference>
<feature type="domain" description="CHAD" evidence="1">
    <location>
        <begin position="16"/>
        <end position="293"/>
    </location>
</feature>
<dbReference type="InterPro" id="IPR038186">
    <property type="entry name" value="CHAD_dom_sf"/>
</dbReference>
<accession>A0A7W5BFQ4</accession>
<organism evidence="2 3">
    <name type="scientific">Pseudoduganella violacea</name>
    <dbReference type="NCBI Taxonomy" id="1715466"/>
    <lineage>
        <taxon>Bacteria</taxon>
        <taxon>Pseudomonadati</taxon>
        <taxon>Pseudomonadota</taxon>
        <taxon>Betaproteobacteria</taxon>
        <taxon>Burkholderiales</taxon>
        <taxon>Oxalobacteraceae</taxon>
        <taxon>Telluria group</taxon>
        <taxon>Pseudoduganella</taxon>
    </lineage>
</organism>
<gene>
    <name evidence="2" type="ORF">FHS03_004518</name>
</gene>
<dbReference type="InterPro" id="IPR007899">
    <property type="entry name" value="CHAD_dom"/>
</dbReference>
<dbReference type="PROSITE" id="PS51708">
    <property type="entry name" value="CHAD"/>
    <property type="match status" value="1"/>
</dbReference>
<proteinExistence type="predicted"/>
<reference evidence="2 3" key="1">
    <citation type="submission" date="2020-08" db="EMBL/GenBank/DDBJ databases">
        <title>Genomic Encyclopedia of Type Strains, Phase III (KMG-III): the genomes of soil and plant-associated and newly described type strains.</title>
        <authorList>
            <person name="Whitman W."/>
        </authorList>
    </citation>
    <scope>NUCLEOTIDE SEQUENCE [LARGE SCALE GENOMIC DNA]</scope>
    <source>
        <strain evidence="2 3">CECT 8897</strain>
    </source>
</reference>
<evidence type="ECO:0000259" key="1">
    <source>
        <dbReference type="PROSITE" id="PS51708"/>
    </source>
</evidence>
<dbReference type="AlphaFoldDB" id="A0A7W5BFQ4"/>
<sequence length="293" mass="32186">MSATPVTAKPIVLRKDMSILQAHTAVVAECLRHIEANAPGVAAQADTEFLHQMRIGLRRLNAALHLFRGVRPLPEALRLEVKWLDAALAPARDWEVLANSTLPRIAASAPAHLGLAALLQLAQEAARRHNASAAQAVASPRCRSLLDALHAWAAQTPQGLPQPNARLKHFATALLDSAGKRLRRRAQHLSQAGQRRLHRSRIAAKRLRYTLEFFASLYPQRQASRRIDTLAAFQDALGAINDASVAHALLEHEAASHPGLHTATAYVRGYLQADSRHQVRALSGLWKRLRRAL</sequence>
<protein>
    <submittedName>
        <fullName evidence="2">CHAD domain-containing protein</fullName>
    </submittedName>
</protein>
<dbReference type="EMBL" id="JACHXD010000016">
    <property type="protein sequence ID" value="MBB3121440.1"/>
    <property type="molecule type" value="Genomic_DNA"/>
</dbReference>
<dbReference type="Pfam" id="PF05235">
    <property type="entry name" value="CHAD"/>
    <property type="match status" value="1"/>
</dbReference>
<dbReference type="PANTHER" id="PTHR39339:SF1">
    <property type="entry name" value="CHAD DOMAIN-CONTAINING PROTEIN"/>
    <property type="match status" value="1"/>
</dbReference>
<keyword evidence="3" id="KW-1185">Reference proteome</keyword>
<dbReference type="Gene3D" id="1.40.20.10">
    <property type="entry name" value="CHAD domain"/>
    <property type="match status" value="1"/>
</dbReference>
<dbReference type="SMART" id="SM00880">
    <property type="entry name" value="CHAD"/>
    <property type="match status" value="1"/>
</dbReference>
<comment type="caution">
    <text evidence="2">The sequence shown here is derived from an EMBL/GenBank/DDBJ whole genome shotgun (WGS) entry which is preliminary data.</text>
</comment>